<evidence type="ECO:0000313" key="2">
    <source>
        <dbReference type="Proteomes" id="UP000807353"/>
    </source>
</evidence>
<dbReference type="AlphaFoldDB" id="A0A9P5XRW6"/>
<organism evidence="1 2">
    <name type="scientific">Collybia nuda</name>
    <dbReference type="NCBI Taxonomy" id="64659"/>
    <lineage>
        <taxon>Eukaryota</taxon>
        <taxon>Fungi</taxon>
        <taxon>Dikarya</taxon>
        <taxon>Basidiomycota</taxon>
        <taxon>Agaricomycotina</taxon>
        <taxon>Agaricomycetes</taxon>
        <taxon>Agaricomycetidae</taxon>
        <taxon>Agaricales</taxon>
        <taxon>Tricholomatineae</taxon>
        <taxon>Clitocybaceae</taxon>
        <taxon>Collybia</taxon>
    </lineage>
</organism>
<sequence length="158" mass="18441">MPDHLKANLLDLLTLLFPDTIKDIDTAILGINHVYETLHWDWYNRYSTGGEGAPTGIHPDLLTKDSAKKSSGSQFFPRQSQEARDHPEHIQKLWELFKEVFQWQQSVIEKLLPEKCEILRQWVDQLPTNFSSFYPFGGIVLNFNVTTQCHQDWKDQDL</sequence>
<evidence type="ECO:0000313" key="1">
    <source>
        <dbReference type="EMBL" id="KAF9455854.1"/>
    </source>
</evidence>
<gene>
    <name evidence="1" type="ORF">BDZ94DRAFT_1327343</name>
</gene>
<dbReference type="OrthoDB" id="3017944at2759"/>
<name>A0A9P5XRW6_9AGAR</name>
<proteinExistence type="predicted"/>
<dbReference type="EMBL" id="MU150505">
    <property type="protein sequence ID" value="KAF9455854.1"/>
    <property type="molecule type" value="Genomic_DNA"/>
</dbReference>
<dbReference type="Proteomes" id="UP000807353">
    <property type="component" value="Unassembled WGS sequence"/>
</dbReference>
<keyword evidence="2" id="KW-1185">Reference proteome</keyword>
<accession>A0A9P5XRW6</accession>
<protein>
    <submittedName>
        <fullName evidence="1">Uncharacterized protein</fullName>
    </submittedName>
</protein>
<reference evidence="1" key="1">
    <citation type="submission" date="2020-11" db="EMBL/GenBank/DDBJ databases">
        <authorList>
            <consortium name="DOE Joint Genome Institute"/>
            <person name="Ahrendt S."/>
            <person name="Riley R."/>
            <person name="Andreopoulos W."/>
            <person name="Labutti K."/>
            <person name="Pangilinan J."/>
            <person name="Ruiz-Duenas F.J."/>
            <person name="Barrasa J.M."/>
            <person name="Sanchez-Garcia M."/>
            <person name="Camarero S."/>
            <person name="Miyauchi S."/>
            <person name="Serrano A."/>
            <person name="Linde D."/>
            <person name="Babiker R."/>
            <person name="Drula E."/>
            <person name="Ayuso-Fernandez I."/>
            <person name="Pacheco R."/>
            <person name="Padilla G."/>
            <person name="Ferreira P."/>
            <person name="Barriuso J."/>
            <person name="Kellner H."/>
            <person name="Castanera R."/>
            <person name="Alfaro M."/>
            <person name="Ramirez L."/>
            <person name="Pisabarro A.G."/>
            <person name="Kuo A."/>
            <person name="Tritt A."/>
            <person name="Lipzen A."/>
            <person name="He G."/>
            <person name="Yan M."/>
            <person name="Ng V."/>
            <person name="Cullen D."/>
            <person name="Martin F."/>
            <person name="Rosso M.-N."/>
            <person name="Henrissat B."/>
            <person name="Hibbett D."/>
            <person name="Martinez A.T."/>
            <person name="Grigoriev I.V."/>
        </authorList>
    </citation>
    <scope>NUCLEOTIDE SEQUENCE</scope>
    <source>
        <strain evidence="1">CBS 247.69</strain>
    </source>
</reference>
<comment type="caution">
    <text evidence="1">The sequence shown here is derived from an EMBL/GenBank/DDBJ whole genome shotgun (WGS) entry which is preliminary data.</text>
</comment>